<dbReference type="EMBL" id="JXTB01000133">
    <property type="protein sequence ID" value="PON60181.1"/>
    <property type="molecule type" value="Genomic_DNA"/>
</dbReference>
<keyword evidence="1" id="KW-0269">Exonuclease</keyword>
<accession>A0A2P5CGL2</accession>
<dbReference type="GO" id="GO:0004519">
    <property type="term" value="F:endonuclease activity"/>
    <property type="evidence" value="ECO:0007669"/>
    <property type="project" value="UniProtKB-KW"/>
</dbReference>
<keyword evidence="1" id="KW-0540">Nuclease</keyword>
<organism evidence="1 2">
    <name type="scientific">Parasponia andersonii</name>
    <name type="common">Sponia andersonii</name>
    <dbReference type="NCBI Taxonomy" id="3476"/>
    <lineage>
        <taxon>Eukaryota</taxon>
        <taxon>Viridiplantae</taxon>
        <taxon>Streptophyta</taxon>
        <taxon>Embryophyta</taxon>
        <taxon>Tracheophyta</taxon>
        <taxon>Spermatophyta</taxon>
        <taxon>Magnoliopsida</taxon>
        <taxon>eudicotyledons</taxon>
        <taxon>Gunneridae</taxon>
        <taxon>Pentapetalae</taxon>
        <taxon>rosids</taxon>
        <taxon>fabids</taxon>
        <taxon>Rosales</taxon>
        <taxon>Cannabaceae</taxon>
        <taxon>Parasponia</taxon>
    </lineage>
</organism>
<proteinExistence type="predicted"/>
<keyword evidence="2" id="KW-1185">Reference proteome</keyword>
<dbReference type="InterPro" id="IPR036691">
    <property type="entry name" value="Endo/exonu/phosph_ase_sf"/>
</dbReference>
<keyword evidence="1" id="KW-0378">Hydrolase</keyword>
<evidence type="ECO:0000313" key="1">
    <source>
        <dbReference type="EMBL" id="PON60181.1"/>
    </source>
</evidence>
<gene>
    <name evidence="1" type="ORF">PanWU01x14_155060</name>
</gene>
<reference evidence="2" key="1">
    <citation type="submission" date="2016-06" db="EMBL/GenBank/DDBJ databases">
        <title>Parallel loss of symbiosis genes in relatives of nitrogen-fixing non-legume Parasponia.</title>
        <authorList>
            <person name="Van Velzen R."/>
            <person name="Holmer R."/>
            <person name="Bu F."/>
            <person name="Rutten L."/>
            <person name="Van Zeijl A."/>
            <person name="Liu W."/>
            <person name="Santuari L."/>
            <person name="Cao Q."/>
            <person name="Sharma T."/>
            <person name="Shen D."/>
            <person name="Roswanjaya Y."/>
            <person name="Wardhani T."/>
            <person name="Kalhor M.S."/>
            <person name="Jansen J."/>
            <person name="Van den Hoogen J."/>
            <person name="Gungor B."/>
            <person name="Hartog M."/>
            <person name="Hontelez J."/>
            <person name="Verver J."/>
            <person name="Yang W.-C."/>
            <person name="Schijlen E."/>
            <person name="Repin R."/>
            <person name="Schilthuizen M."/>
            <person name="Schranz E."/>
            <person name="Heidstra R."/>
            <person name="Miyata K."/>
            <person name="Fedorova E."/>
            <person name="Kohlen W."/>
            <person name="Bisseling T."/>
            <person name="Smit S."/>
            <person name="Geurts R."/>
        </authorList>
    </citation>
    <scope>NUCLEOTIDE SEQUENCE [LARGE SCALE GENOMIC DNA]</scope>
    <source>
        <strain evidence="2">cv. WU1-14</strain>
    </source>
</reference>
<name>A0A2P5CGL2_PARAD</name>
<dbReference type="PANTHER" id="PTHR35218:SF9">
    <property type="entry name" value="ENDONUCLEASE_EXONUCLEASE_PHOSPHATASE DOMAIN-CONTAINING PROTEIN"/>
    <property type="match status" value="1"/>
</dbReference>
<dbReference type="GO" id="GO:0004527">
    <property type="term" value="F:exonuclease activity"/>
    <property type="evidence" value="ECO:0007669"/>
    <property type="project" value="UniProtKB-KW"/>
</dbReference>
<comment type="caution">
    <text evidence="1">The sequence shown here is derived from an EMBL/GenBank/DDBJ whole genome shotgun (WGS) entry which is preliminary data.</text>
</comment>
<dbReference type="OrthoDB" id="10430864at2759"/>
<keyword evidence="1" id="KW-0255">Endonuclease</keyword>
<dbReference type="AlphaFoldDB" id="A0A2P5CGL2"/>
<dbReference type="Proteomes" id="UP000237105">
    <property type="component" value="Unassembled WGS sequence"/>
</dbReference>
<dbReference type="SUPFAM" id="SSF56219">
    <property type="entry name" value="DNase I-like"/>
    <property type="match status" value="1"/>
</dbReference>
<protein>
    <submittedName>
        <fullName evidence="1">Endonuclease/exonuclease/phosphatase</fullName>
    </submittedName>
</protein>
<evidence type="ECO:0000313" key="2">
    <source>
        <dbReference type="Proteomes" id="UP000237105"/>
    </source>
</evidence>
<dbReference type="Gene3D" id="3.60.10.10">
    <property type="entry name" value="Endonuclease/exonuclease/phosphatase"/>
    <property type="match status" value="1"/>
</dbReference>
<sequence length="264" mass="30662">MKDYNRSGESNFYSLPVWWRYARAWVCVDLAFPLKRRVKVRLGKEVDCFWAKVKDEQVVIPKPLRKIHESIARGLSKGAPTENTRVYVNQNQDDVSNQNKILEVSNEGFCMSSDGSIKTSTTRKPRSKKMAWTVSSGRSISSRNVHLRKMRSCLCWNVRGLESPRVSNILWDLLHITSPYFIFLIETKLYGSKATGVVSKLGYDGHMVVDSEVRSGELILLWHRDYDIQFLNFCRWYIDVLISLSTGAYWRFTCFYNDPTHANR</sequence>
<dbReference type="PANTHER" id="PTHR35218">
    <property type="entry name" value="RNASE H DOMAIN-CONTAINING PROTEIN"/>
    <property type="match status" value="1"/>
</dbReference>